<feature type="transmembrane region" description="Helical" evidence="9">
    <location>
        <begin position="20"/>
        <end position="42"/>
    </location>
</feature>
<feature type="transmembrane region" description="Helical" evidence="9">
    <location>
        <begin position="267"/>
        <end position="286"/>
    </location>
</feature>
<comment type="similarity">
    <text evidence="8">Belongs to the G-protein coupled receptor 1 family.</text>
</comment>
<dbReference type="GO" id="GO:0005886">
    <property type="term" value="C:plasma membrane"/>
    <property type="evidence" value="ECO:0007669"/>
    <property type="project" value="UniProtKB-SubCell"/>
</dbReference>
<dbReference type="Pfam" id="PF13853">
    <property type="entry name" value="7tm_4"/>
    <property type="match status" value="1"/>
</dbReference>
<evidence type="ECO:0000313" key="11">
    <source>
        <dbReference type="Ensembl" id="ENSSPUP00000011838.1"/>
    </source>
</evidence>
<dbReference type="Gene3D" id="1.20.1070.10">
    <property type="entry name" value="Rhodopsin 7-helix transmembrane proteins"/>
    <property type="match status" value="1"/>
</dbReference>
<reference evidence="11" key="2">
    <citation type="submission" date="2025-09" db="UniProtKB">
        <authorList>
            <consortium name="Ensembl"/>
        </authorList>
    </citation>
    <scope>IDENTIFICATION</scope>
</reference>
<keyword evidence="9" id="KW-0716">Sensory transduction</keyword>
<keyword evidence="6 8" id="KW-0675">Receptor</keyword>
<evidence type="ECO:0000256" key="1">
    <source>
        <dbReference type="ARBA" id="ARBA00004141"/>
    </source>
</evidence>
<name>A0A8D0GYC4_SPHPU</name>
<dbReference type="InterPro" id="IPR017452">
    <property type="entry name" value="GPCR_Rhodpsn_7TM"/>
</dbReference>
<evidence type="ECO:0000256" key="8">
    <source>
        <dbReference type="RuleBase" id="RU000688"/>
    </source>
</evidence>
<keyword evidence="9" id="KW-1003">Cell membrane</keyword>
<feature type="domain" description="G-protein coupled receptors family 1 profile" evidence="10">
    <location>
        <begin position="35"/>
        <end position="284"/>
    </location>
</feature>
<evidence type="ECO:0000256" key="9">
    <source>
        <dbReference type="RuleBase" id="RU363047"/>
    </source>
</evidence>
<dbReference type="PROSITE" id="PS00237">
    <property type="entry name" value="G_PROTEIN_RECEP_F1_1"/>
    <property type="match status" value="1"/>
</dbReference>
<keyword evidence="2 8" id="KW-0812">Transmembrane</keyword>
<evidence type="ECO:0000256" key="3">
    <source>
        <dbReference type="ARBA" id="ARBA00022989"/>
    </source>
</evidence>
<dbReference type="Ensembl" id="ENSSPUT00000012626.1">
    <property type="protein sequence ID" value="ENSSPUP00000011838.1"/>
    <property type="gene ID" value="ENSSPUG00000009063.1"/>
</dbReference>
<keyword evidence="5 9" id="KW-0472">Membrane</keyword>
<protein>
    <recommendedName>
        <fullName evidence="9">Olfactory receptor</fullName>
    </recommendedName>
</protein>
<dbReference type="GeneTree" id="ENSGT01140000282552"/>
<keyword evidence="7 8" id="KW-0807">Transducer</keyword>
<evidence type="ECO:0000256" key="6">
    <source>
        <dbReference type="ARBA" id="ARBA00023170"/>
    </source>
</evidence>
<dbReference type="GO" id="GO:0004930">
    <property type="term" value="F:G protein-coupled receptor activity"/>
    <property type="evidence" value="ECO:0007669"/>
    <property type="project" value="UniProtKB-KW"/>
</dbReference>
<keyword evidence="4 8" id="KW-0297">G-protein coupled receptor</keyword>
<comment type="subcellular location">
    <subcellularLocation>
        <location evidence="9">Cell membrane</location>
        <topology evidence="9">Multi-pass membrane protein</topology>
    </subcellularLocation>
    <subcellularLocation>
        <location evidence="1">Membrane</location>
        <topology evidence="1">Multi-pass membrane protein</topology>
    </subcellularLocation>
</comment>
<dbReference type="InterPro" id="IPR000276">
    <property type="entry name" value="GPCR_Rhodpsn"/>
</dbReference>
<accession>A0A8D0GYC4</accession>
<dbReference type="PRINTS" id="PR00245">
    <property type="entry name" value="OLFACTORYR"/>
</dbReference>
<dbReference type="CDD" id="cd15230">
    <property type="entry name" value="7tmA_OR5-like"/>
    <property type="match status" value="1"/>
</dbReference>
<dbReference type="PRINTS" id="PR00237">
    <property type="entry name" value="GPCRRHODOPSN"/>
</dbReference>
<keyword evidence="3 9" id="KW-1133">Transmembrane helix</keyword>
<reference evidence="11" key="1">
    <citation type="submission" date="2025-08" db="UniProtKB">
        <authorList>
            <consortium name="Ensembl"/>
        </authorList>
    </citation>
    <scope>IDENTIFICATION</scope>
</reference>
<keyword evidence="12" id="KW-1185">Reference proteome</keyword>
<evidence type="ECO:0000313" key="12">
    <source>
        <dbReference type="Proteomes" id="UP000694392"/>
    </source>
</evidence>
<keyword evidence="9" id="KW-0552">Olfaction</keyword>
<dbReference type="Proteomes" id="UP000694392">
    <property type="component" value="Unplaced"/>
</dbReference>
<dbReference type="InterPro" id="IPR000725">
    <property type="entry name" value="Olfact_rcpt"/>
</dbReference>
<dbReference type="SUPFAM" id="SSF81321">
    <property type="entry name" value="Family A G protein-coupled receptor-like"/>
    <property type="match status" value="1"/>
</dbReference>
<sequence>MALTVFILLGFTDDPQLRVILFVVFLAIYALTLVGNLGMVVLIRFEPRLHTPMYFFLSNLSFVDACYSSAVAPKMLVNCLAENRAISFVGCAAQSYFFSAFGATEAFLLAVMAYDRYVAICSPLRYASIMSQGICVQLVTWTHVLGFVNSLIHSVFMFTLSFCGSTVINHFFCEIPVVLQLSCSDTYVNKILLFILVGFMIMSTSGIIIISYLYIFSTILKIHSAEGRHKAFSTCTSHLASVILLFGSAAFMYLRPSSSHSQEQDKVVSVFYSMVIPMLNPLIYSFRNKEVKDALRRTMWSKMFPQLL</sequence>
<dbReference type="PROSITE" id="PS50262">
    <property type="entry name" value="G_PROTEIN_RECEP_F1_2"/>
    <property type="match status" value="1"/>
</dbReference>
<feature type="transmembrane region" description="Helical" evidence="9">
    <location>
        <begin position="126"/>
        <end position="148"/>
    </location>
</feature>
<evidence type="ECO:0000256" key="4">
    <source>
        <dbReference type="ARBA" id="ARBA00023040"/>
    </source>
</evidence>
<dbReference type="AlphaFoldDB" id="A0A8D0GYC4"/>
<evidence type="ECO:0000259" key="10">
    <source>
        <dbReference type="PROSITE" id="PS50262"/>
    </source>
</evidence>
<feature type="transmembrane region" description="Helical" evidence="9">
    <location>
        <begin position="96"/>
        <end position="114"/>
    </location>
</feature>
<organism evidence="11 12">
    <name type="scientific">Sphenodon punctatus</name>
    <name type="common">Tuatara</name>
    <name type="synonym">Hatteria punctata</name>
    <dbReference type="NCBI Taxonomy" id="8508"/>
    <lineage>
        <taxon>Eukaryota</taxon>
        <taxon>Metazoa</taxon>
        <taxon>Chordata</taxon>
        <taxon>Craniata</taxon>
        <taxon>Vertebrata</taxon>
        <taxon>Euteleostomi</taxon>
        <taxon>Lepidosauria</taxon>
        <taxon>Sphenodontia</taxon>
        <taxon>Sphenodontidae</taxon>
        <taxon>Sphenodon</taxon>
    </lineage>
</organism>
<feature type="transmembrane region" description="Helical" evidence="9">
    <location>
        <begin position="191"/>
        <end position="216"/>
    </location>
</feature>
<evidence type="ECO:0000256" key="7">
    <source>
        <dbReference type="ARBA" id="ARBA00023224"/>
    </source>
</evidence>
<evidence type="ECO:0000256" key="5">
    <source>
        <dbReference type="ARBA" id="ARBA00023136"/>
    </source>
</evidence>
<dbReference type="PANTHER" id="PTHR48018">
    <property type="entry name" value="OLFACTORY RECEPTOR"/>
    <property type="match status" value="1"/>
</dbReference>
<dbReference type="GO" id="GO:0004984">
    <property type="term" value="F:olfactory receptor activity"/>
    <property type="evidence" value="ECO:0007669"/>
    <property type="project" value="InterPro"/>
</dbReference>
<evidence type="ECO:0000256" key="2">
    <source>
        <dbReference type="ARBA" id="ARBA00022692"/>
    </source>
</evidence>
<feature type="transmembrane region" description="Helical" evidence="9">
    <location>
        <begin position="236"/>
        <end position="255"/>
    </location>
</feature>
<feature type="transmembrane region" description="Helical" evidence="9">
    <location>
        <begin position="54"/>
        <end position="76"/>
    </location>
</feature>
<proteinExistence type="inferred from homology"/>